<gene>
    <name evidence="1" type="ORF">EB837_12200</name>
</gene>
<proteinExistence type="predicted"/>
<dbReference type="AlphaFoldDB" id="A0A3N2S1V7"/>
<organism evidence="1 2">
    <name type="scientific">Kluyvera ascorbata</name>
    <dbReference type="NCBI Taxonomy" id="51288"/>
    <lineage>
        <taxon>Bacteria</taxon>
        <taxon>Pseudomonadati</taxon>
        <taxon>Pseudomonadota</taxon>
        <taxon>Gammaproteobacteria</taxon>
        <taxon>Enterobacterales</taxon>
        <taxon>Enterobacteriaceae</taxon>
        <taxon>Kluyvera</taxon>
    </lineage>
</organism>
<evidence type="ECO:0000313" key="2">
    <source>
        <dbReference type="Proteomes" id="UP000268051"/>
    </source>
</evidence>
<dbReference type="EMBL" id="RHFN01000011">
    <property type="protein sequence ID" value="ROU13683.1"/>
    <property type="molecule type" value="Genomic_DNA"/>
</dbReference>
<dbReference type="Pfam" id="PF05939">
    <property type="entry name" value="Phage_min_tail"/>
    <property type="match status" value="1"/>
</dbReference>
<dbReference type="InterPro" id="IPR010265">
    <property type="entry name" value="Phage_lambda_TipM"/>
</dbReference>
<evidence type="ECO:0000313" key="1">
    <source>
        <dbReference type="EMBL" id="ROU13683.1"/>
    </source>
</evidence>
<dbReference type="RefSeq" id="WP_123651383.1">
    <property type="nucleotide sequence ID" value="NZ_RHFN01000011.1"/>
</dbReference>
<protein>
    <submittedName>
        <fullName evidence="1">Phage tail protein</fullName>
    </submittedName>
</protein>
<comment type="caution">
    <text evidence="1">The sequence shown here is derived from an EMBL/GenBank/DDBJ whole genome shotgun (WGS) entry which is preliminary data.</text>
</comment>
<reference evidence="1 2" key="1">
    <citation type="submission" date="2018-10" db="EMBL/GenBank/DDBJ databases">
        <title>Horizontal transference of carbapenem resistance between Klebsiella pneumoniae and Kluyvera ascorbata during abdominal infection: a case report.</title>
        <authorList>
            <person name="Raro O.H.F."/>
            <person name="Lima-Morales D."/>
            <person name="Barth A.L."/>
            <person name="Paim T.G.S."/>
            <person name="Mott M.P."/>
            <person name="Riche C.V.W."/>
            <person name="Teixeira U.F."/>
            <person name="Waechter F."/>
            <person name="Dias C.A.G."/>
        </authorList>
    </citation>
    <scope>NUCLEOTIDE SEQUENCE [LARGE SCALE GENOMIC DNA]</scope>
    <source>
        <strain evidence="1 2">OT2</strain>
    </source>
</reference>
<accession>A0A3N2S1V7</accession>
<sequence length="112" mass="12775">MSLETFTWSPRVSPSQTVNMRIRKAQFGDGYTQASGDGINPRSQEWDLNFVGTEAYIQSIKDFLDKHEGYKAFQWKPPLEPLGLYRCEQYKPTPMGAGNFSLTATFTQAFRP</sequence>
<dbReference type="OrthoDB" id="8607203at2"/>
<dbReference type="Proteomes" id="UP000268051">
    <property type="component" value="Unassembled WGS sequence"/>
</dbReference>
<name>A0A3N2S1V7_9ENTR</name>